<evidence type="ECO:0008006" key="3">
    <source>
        <dbReference type="Google" id="ProtNLM"/>
    </source>
</evidence>
<keyword evidence="2" id="KW-1185">Reference proteome</keyword>
<comment type="caution">
    <text evidence="1">The sequence shown here is derived from an EMBL/GenBank/DDBJ whole genome shotgun (WGS) entry which is preliminary data.</text>
</comment>
<proteinExistence type="predicted"/>
<evidence type="ECO:0000313" key="2">
    <source>
        <dbReference type="Proteomes" id="UP001434883"/>
    </source>
</evidence>
<accession>A0ABV0QN95</accession>
<evidence type="ECO:0000313" key="1">
    <source>
        <dbReference type="EMBL" id="MEQ2197311.1"/>
    </source>
</evidence>
<dbReference type="Proteomes" id="UP001434883">
    <property type="component" value="Unassembled WGS sequence"/>
</dbReference>
<dbReference type="EMBL" id="JAHRIN010017514">
    <property type="protein sequence ID" value="MEQ2197311.1"/>
    <property type="molecule type" value="Genomic_DNA"/>
</dbReference>
<feature type="non-terminal residue" evidence="1">
    <location>
        <position position="1"/>
    </location>
</feature>
<dbReference type="Pfam" id="PF03999">
    <property type="entry name" value="MAP65_ASE1"/>
    <property type="match status" value="1"/>
</dbReference>
<name>A0ABV0QN95_9TELE</name>
<sequence>LSRDEEGCTILQMEKSCRTRVEVMKGHKNQRMEELKGLAAKDCELCDIMCTTPFSIDQNSVPSVKQLETYRTYLDDLMKEKVAPETPLSDLLLVVQFSSCLFFQEHRHDEFVSTKKEIIAFMNDLEQNPETSFEMDVMCEDEDAFCLSNDNIAALKLLLSHVSLLNLFLNLI</sequence>
<protein>
    <recommendedName>
        <fullName evidence="3">Interleukin</fullName>
    </recommendedName>
</protein>
<reference evidence="1 2" key="1">
    <citation type="submission" date="2021-06" db="EMBL/GenBank/DDBJ databases">
        <authorList>
            <person name="Palmer J.M."/>
        </authorList>
    </citation>
    <scope>NUCLEOTIDE SEQUENCE [LARGE SCALE GENOMIC DNA]</scope>
    <source>
        <strain evidence="1 2">XC_2019</strain>
        <tissue evidence="1">Muscle</tissue>
    </source>
</reference>
<organism evidence="1 2">
    <name type="scientific">Xenoophorus captivus</name>
    <dbReference type="NCBI Taxonomy" id="1517983"/>
    <lineage>
        <taxon>Eukaryota</taxon>
        <taxon>Metazoa</taxon>
        <taxon>Chordata</taxon>
        <taxon>Craniata</taxon>
        <taxon>Vertebrata</taxon>
        <taxon>Euteleostomi</taxon>
        <taxon>Actinopterygii</taxon>
        <taxon>Neopterygii</taxon>
        <taxon>Teleostei</taxon>
        <taxon>Neoteleostei</taxon>
        <taxon>Acanthomorphata</taxon>
        <taxon>Ovalentaria</taxon>
        <taxon>Atherinomorphae</taxon>
        <taxon>Cyprinodontiformes</taxon>
        <taxon>Goodeidae</taxon>
        <taxon>Xenoophorus</taxon>
    </lineage>
</organism>
<gene>
    <name evidence="1" type="ORF">XENOCAPTIV_027390</name>
</gene>